<dbReference type="Proteomes" id="UP000315724">
    <property type="component" value="Chromosome"/>
</dbReference>
<dbReference type="KEGG" id="tpol:Mal48_38360"/>
<protein>
    <submittedName>
        <fullName evidence="1">Uncharacterized protein</fullName>
    </submittedName>
</protein>
<reference evidence="1 2" key="1">
    <citation type="submission" date="2019-02" db="EMBL/GenBank/DDBJ databases">
        <title>Deep-cultivation of Planctomycetes and their phenomic and genomic characterization uncovers novel biology.</title>
        <authorList>
            <person name="Wiegand S."/>
            <person name="Jogler M."/>
            <person name="Boedeker C."/>
            <person name="Pinto D."/>
            <person name="Vollmers J."/>
            <person name="Rivas-Marin E."/>
            <person name="Kohn T."/>
            <person name="Peeters S.H."/>
            <person name="Heuer A."/>
            <person name="Rast P."/>
            <person name="Oberbeckmann S."/>
            <person name="Bunk B."/>
            <person name="Jeske O."/>
            <person name="Meyerdierks A."/>
            <person name="Storesund J.E."/>
            <person name="Kallscheuer N."/>
            <person name="Luecker S."/>
            <person name="Lage O.M."/>
            <person name="Pohl T."/>
            <person name="Merkel B.J."/>
            <person name="Hornburger P."/>
            <person name="Mueller R.-W."/>
            <person name="Bruemmer F."/>
            <person name="Labrenz M."/>
            <person name="Spormann A.M."/>
            <person name="Op den Camp H."/>
            <person name="Overmann J."/>
            <person name="Amann R."/>
            <person name="Jetten M.S.M."/>
            <person name="Mascher T."/>
            <person name="Medema M.H."/>
            <person name="Devos D.P."/>
            <person name="Kaster A.-K."/>
            <person name="Ovreas L."/>
            <person name="Rohde M."/>
            <person name="Galperin M.Y."/>
            <person name="Jogler C."/>
        </authorList>
    </citation>
    <scope>NUCLEOTIDE SEQUENCE [LARGE SCALE GENOMIC DNA]</scope>
    <source>
        <strain evidence="1 2">Mal48</strain>
    </source>
</reference>
<gene>
    <name evidence="1" type="ORF">Mal48_38360</name>
</gene>
<evidence type="ECO:0000313" key="2">
    <source>
        <dbReference type="Proteomes" id="UP000315724"/>
    </source>
</evidence>
<sequence length="122" mass="13505">MKSQLPSNSVQCSHNLNLEQFAPPCAREERISLVNMLFATRQSLQSNSKDAPVVGTRARFGRRRQGFLSGFLRDSLEFRCAESLGLTFQTGRKFSIAEVTGAISGISPETCGMVNFLIVLLY</sequence>
<dbReference type="AlphaFoldDB" id="A0A517QSH1"/>
<keyword evidence="2" id="KW-1185">Reference proteome</keyword>
<proteinExistence type="predicted"/>
<evidence type="ECO:0000313" key="1">
    <source>
        <dbReference type="EMBL" id="QDT34574.1"/>
    </source>
</evidence>
<organism evidence="1 2">
    <name type="scientific">Thalassoglobus polymorphus</name>
    <dbReference type="NCBI Taxonomy" id="2527994"/>
    <lineage>
        <taxon>Bacteria</taxon>
        <taxon>Pseudomonadati</taxon>
        <taxon>Planctomycetota</taxon>
        <taxon>Planctomycetia</taxon>
        <taxon>Planctomycetales</taxon>
        <taxon>Planctomycetaceae</taxon>
        <taxon>Thalassoglobus</taxon>
    </lineage>
</organism>
<accession>A0A517QSH1</accession>
<name>A0A517QSH1_9PLAN</name>
<dbReference type="EMBL" id="CP036267">
    <property type="protein sequence ID" value="QDT34574.1"/>
    <property type="molecule type" value="Genomic_DNA"/>
</dbReference>